<dbReference type="PANTHER" id="PTHR45691">
    <property type="entry name" value="PROTEIN DIAPHANOUS"/>
    <property type="match status" value="1"/>
</dbReference>
<keyword evidence="2" id="KW-0963">Cytoplasm</keyword>
<dbReference type="GO" id="GO:0003779">
    <property type="term" value="F:actin binding"/>
    <property type="evidence" value="ECO:0007669"/>
    <property type="project" value="InterPro"/>
</dbReference>
<evidence type="ECO:0000256" key="5">
    <source>
        <dbReference type="SAM" id="MobiDB-lite"/>
    </source>
</evidence>
<dbReference type="Gene3D" id="3.90.810.10">
    <property type="entry name" value="CRIB domain"/>
    <property type="match status" value="2"/>
</dbReference>
<dbReference type="InterPro" id="IPR000095">
    <property type="entry name" value="CRIB_dom"/>
</dbReference>
<protein>
    <recommendedName>
        <fullName evidence="10">CRIB domain-containing protein</fullName>
    </recommendedName>
</protein>
<gene>
    <name evidence="8" type="ORF">Tcan_18773</name>
</gene>
<dbReference type="InterPro" id="IPR011026">
    <property type="entry name" value="WAS_C"/>
</dbReference>
<feature type="compositionally biased region" description="Pro residues" evidence="5">
    <location>
        <begin position="660"/>
        <end position="699"/>
    </location>
</feature>
<dbReference type="Pfam" id="PF00786">
    <property type="entry name" value="PBD"/>
    <property type="match status" value="1"/>
</dbReference>
<dbReference type="OrthoDB" id="8963340at2759"/>
<feature type="compositionally biased region" description="Acidic residues" evidence="5">
    <location>
        <begin position="789"/>
        <end position="805"/>
    </location>
</feature>
<dbReference type="InterPro" id="IPR051412">
    <property type="entry name" value="Formin_Homology_Diaphanous_sf"/>
</dbReference>
<sequence>MSDRRRGVTSELDLKKLWLSDETPFYGSTLASFHPEYSYYASCFLDRAARNGNGHFDYDEPLPTDYLMTDDLQRHNDESLPYVYNSASDVYYFDSASEPEIRYPTPDYSPVESPSGQHGMVSVDCESCEKMTRVNCGRVDEAETDSGSSGYASSSISQKFEPCSTSPRCTSQRPLCCCSECARSHQLQSQIIERRNSSMEKWNCSSRKSLSPIGPANSSRRVKAVTFSEPLSSDFPSLHWPSPTFSSLRRRTTRIFGPAKRWLSLSQRFENAPVINCLPELQQRIRARIEAVISHELIGQLREAGKGANSSGFAFDRSEMASAQAAVSVGGLFHSASQPNISSERSSKKNIEMENKAYKTVDMRRPPLPPNPPSRSRILKYSNAAAGRSADTQSSFSAFSLTVDEGVIPSGESQAQKGSKTPGGSNSVSGASAALSGGSHQYPTLQSRTGITSMGTVPNVGGQLANLVSNTRSKKKSTKKEKKARIRKEDISNPTNFLHKVHVGWDQDGGFSQETYDGEPMDESILTLLRAAGQNPDRMTKEDLDFSYRFITDYQKTALSPAQPPPPPPPSIQQSTQRSYHPPSTTPNATPPPPPPPPPLRRDASLTSTPSSRPPQRPPAVSRPFARPLPTPPSSGSSYRPNDVPPPPPPANVAAHESSIPPPPPPPPPPPMPQGGGVPPPPPPPPPPSVSSSTLPPPATGERANLLSEIHAGIALRPVNTNAHNDNNNTGSRDDVMAQIRQGTNLKPVDKAAIESRKSTPNIADVGGIAGALARALEERRRNMHNSDDSEEDEAENNDSEWETD</sequence>
<feature type="compositionally biased region" description="Low complexity" evidence="5">
    <location>
        <begin position="146"/>
        <end position="157"/>
    </location>
</feature>
<dbReference type="OMA" id="WIRACAV"/>
<feature type="domain" description="WH2" evidence="7">
    <location>
        <begin position="702"/>
        <end position="719"/>
    </location>
</feature>
<feature type="compositionally biased region" description="Low complexity" evidence="5">
    <location>
        <begin position="572"/>
        <end position="588"/>
    </location>
</feature>
<keyword evidence="9" id="KW-1185">Reference proteome</keyword>
<dbReference type="InterPro" id="IPR036936">
    <property type="entry name" value="CRIB_dom_sf"/>
</dbReference>
<accession>A0A0B2VQD2</accession>
<dbReference type="PROSITE" id="PS51082">
    <property type="entry name" value="WH2"/>
    <property type="match status" value="2"/>
</dbReference>
<dbReference type="SMART" id="SM00246">
    <property type="entry name" value="WH2"/>
    <property type="match status" value="2"/>
</dbReference>
<dbReference type="PROSITE" id="PS50108">
    <property type="entry name" value="CRIB"/>
    <property type="match status" value="1"/>
</dbReference>
<evidence type="ECO:0000259" key="6">
    <source>
        <dbReference type="PROSITE" id="PS50108"/>
    </source>
</evidence>
<reference evidence="8 9" key="1">
    <citation type="submission" date="2014-11" db="EMBL/GenBank/DDBJ databases">
        <title>Genetic blueprint of the zoonotic pathogen Toxocara canis.</title>
        <authorList>
            <person name="Zhu X.-Q."/>
            <person name="Korhonen P.K."/>
            <person name="Cai H."/>
            <person name="Young N.D."/>
            <person name="Nejsum P."/>
            <person name="von Samson-Himmelstjerna G."/>
            <person name="Boag P.R."/>
            <person name="Tan P."/>
            <person name="Li Q."/>
            <person name="Min J."/>
            <person name="Yang Y."/>
            <person name="Wang X."/>
            <person name="Fang X."/>
            <person name="Hall R.S."/>
            <person name="Hofmann A."/>
            <person name="Sternberg P.W."/>
            <person name="Jex A.R."/>
            <person name="Gasser R.B."/>
        </authorList>
    </citation>
    <scope>NUCLEOTIDE SEQUENCE [LARGE SCALE GENOMIC DNA]</scope>
    <source>
        <strain evidence="8">PN_DK_2014</strain>
    </source>
</reference>
<keyword evidence="4" id="KW-0206">Cytoskeleton</keyword>
<feature type="compositionally biased region" description="Low complexity" evidence="5">
    <location>
        <begin position="720"/>
        <end position="729"/>
    </location>
</feature>
<feature type="compositionally biased region" description="Pro residues" evidence="5">
    <location>
        <begin position="589"/>
        <end position="599"/>
    </location>
</feature>
<evidence type="ECO:0000313" key="8">
    <source>
        <dbReference type="EMBL" id="KHN83579.1"/>
    </source>
</evidence>
<feature type="domain" description="WH2" evidence="7">
    <location>
        <begin position="732"/>
        <end position="749"/>
    </location>
</feature>
<evidence type="ECO:0000313" key="9">
    <source>
        <dbReference type="Proteomes" id="UP000031036"/>
    </source>
</evidence>
<feature type="compositionally biased region" description="Low complexity" evidence="5">
    <location>
        <begin position="423"/>
        <end position="439"/>
    </location>
</feature>
<feature type="region of interest" description="Disordered" evidence="5">
    <location>
        <begin position="357"/>
        <end position="377"/>
    </location>
</feature>
<name>A0A0B2VQD2_TOXCA</name>
<dbReference type="Pfam" id="PF02205">
    <property type="entry name" value="WH2"/>
    <property type="match status" value="2"/>
</dbReference>
<feature type="compositionally biased region" description="Polar residues" evidence="5">
    <location>
        <begin position="441"/>
        <end position="456"/>
    </location>
</feature>
<dbReference type="GO" id="GO:0005884">
    <property type="term" value="C:actin filament"/>
    <property type="evidence" value="ECO:0007669"/>
    <property type="project" value="TreeGrafter"/>
</dbReference>
<dbReference type="SUPFAM" id="SSF47912">
    <property type="entry name" value="Wiscott-Aldrich syndrome protein, WASP, C-terminal domain"/>
    <property type="match status" value="1"/>
</dbReference>
<dbReference type="SMART" id="SM00285">
    <property type="entry name" value="PBD"/>
    <property type="match status" value="1"/>
</dbReference>
<dbReference type="Proteomes" id="UP000031036">
    <property type="component" value="Unassembled WGS sequence"/>
</dbReference>
<feature type="domain" description="CRIB" evidence="6">
    <location>
        <begin position="491"/>
        <end position="504"/>
    </location>
</feature>
<feature type="region of interest" description="Disordered" evidence="5">
    <location>
        <begin position="780"/>
        <end position="805"/>
    </location>
</feature>
<dbReference type="AlphaFoldDB" id="A0A0B2VQD2"/>
<comment type="caution">
    <text evidence="8">The sequence shown here is derived from an EMBL/GenBank/DDBJ whole genome shotgun (WGS) entry which is preliminary data.</text>
</comment>
<evidence type="ECO:0000259" key="7">
    <source>
        <dbReference type="PROSITE" id="PS51082"/>
    </source>
</evidence>
<proteinExistence type="predicted"/>
<evidence type="ECO:0000256" key="1">
    <source>
        <dbReference type="ARBA" id="ARBA00004245"/>
    </source>
</evidence>
<dbReference type="EMBL" id="JPKZ01001178">
    <property type="protein sequence ID" value="KHN83579.1"/>
    <property type="molecule type" value="Genomic_DNA"/>
</dbReference>
<dbReference type="GO" id="GO:0030041">
    <property type="term" value="P:actin filament polymerization"/>
    <property type="evidence" value="ECO:0007669"/>
    <property type="project" value="TreeGrafter"/>
</dbReference>
<feature type="compositionally biased region" description="Basic residues" evidence="5">
    <location>
        <begin position="472"/>
        <end position="486"/>
    </location>
</feature>
<feature type="region of interest" description="Disordered" evidence="5">
    <location>
        <begin position="558"/>
        <end position="734"/>
    </location>
</feature>
<dbReference type="PANTHER" id="PTHR45691:SF6">
    <property type="entry name" value="PROTEIN DIAPHANOUS"/>
    <property type="match status" value="1"/>
</dbReference>
<feature type="compositionally biased region" description="Pro residues" evidence="5">
    <location>
        <begin position="562"/>
        <end position="571"/>
    </location>
</feature>
<evidence type="ECO:0000256" key="2">
    <source>
        <dbReference type="ARBA" id="ARBA00022490"/>
    </source>
</evidence>
<keyword evidence="3" id="KW-0597">Phosphoprotein</keyword>
<feature type="region of interest" description="Disordered" evidence="5">
    <location>
        <begin position="409"/>
        <end position="457"/>
    </location>
</feature>
<comment type="subcellular location">
    <subcellularLocation>
        <location evidence="1">Cytoplasm</location>
        <location evidence="1">Cytoskeleton</location>
    </subcellularLocation>
</comment>
<dbReference type="InterPro" id="IPR003124">
    <property type="entry name" value="WH2_dom"/>
</dbReference>
<dbReference type="STRING" id="6265.A0A0B2VQD2"/>
<feature type="region of interest" description="Disordered" evidence="5">
    <location>
        <begin position="469"/>
        <end position="490"/>
    </location>
</feature>
<feature type="region of interest" description="Disordered" evidence="5">
    <location>
        <begin position="140"/>
        <end position="163"/>
    </location>
</feature>
<organism evidence="8 9">
    <name type="scientific">Toxocara canis</name>
    <name type="common">Canine roundworm</name>
    <dbReference type="NCBI Taxonomy" id="6265"/>
    <lineage>
        <taxon>Eukaryota</taxon>
        <taxon>Metazoa</taxon>
        <taxon>Ecdysozoa</taxon>
        <taxon>Nematoda</taxon>
        <taxon>Chromadorea</taxon>
        <taxon>Rhabditida</taxon>
        <taxon>Spirurina</taxon>
        <taxon>Ascaridomorpha</taxon>
        <taxon>Ascaridoidea</taxon>
        <taxon>Toxocaridae</taxon>
        <taxon>Toxocara</taxon>
    </lineage>
</organism>
<evidence type="ECO:0000256" key="3">
    <source>
        <dbReference type="ARBA" id="ARBA00022553"/>
    </source>
</evidence>
<evidence type="ECO:0008006" key="10">
    <source>
        <dbReference type="Google" id="ProtNLM"/>
    </source>
</evidence>
<evidence type="ECO:0000256" key="4">
    <source>
        <dbReference type="ARBA" id="ARBA00023212"/>
    </source>
</evidence>